<keyword evidence="10 11" id="KW-0739">Sodium transport</keyword>
<evidence type="ECO:0000256" key="2">
    <source>
        <dbReference type="ARBA" id="ARBA00022448"/>
    </source>
</evidence>
<dbReference type="Pfam" id="PF06965">
    <property type="entry name" value="Na_H_antiport_1"/>
    <property type="match status" value="1"/>
</dbReference>
<keyword evidence="3 11" id="KW-0050">Antiport</keyword>
<feature type="transmembrane region" description="Helical" evidence="11">
    <location>
        <begin position="270"/>
        <end position="302"/>
    </location>
</feature>
<protein>
    <recommendedName>
        <fullName evidence="11">Na(+)/H(+) antiporter NhaA</fullName>
    </recommendedName>
    <alternativeName>
        <fullName evidence="11">Sodium/proton antiporter NhaA</fullName>
    </alternativeName>
</protein>
<evidence type="ECO:0000256" key="4">
    <source>
        <dbReference type="ARBA" id="ARBA00022475"/>
    </source>
</evidence>
<accession>A0A7K0K033</accession>
<evidence type="ECO:0000256" key="7">
    <source>
        <dbReference type="ARBA" id="ARBA00023053"/>
    </source>
</evidence>
<dbReference type="RefSeq" id="WP_154542974.1">
    <property type="nucleotide sequence ID" value="NZ_VUMY01000002.1"/>
</dbReference>
<evidence type="ECO:0000256" key="6">
    <source>
        <dbReference type="ARBA" id="ARBA00022989"/>
    </source>
</evidence>
<sequence length="463" mass="49422">MDDEVQNSRNETAPPDKIADKGIFGEDDIVIPSPTDYDEESPVDERGVRKLTAFQRFSRFVSDDIVGGFILIIAAVLALFFANGPFREGYHALATTVLDPGFQEATAQGAKSFLQSIHLSLTVEEWARDGILAIFFFTVGLELKEEFTHGSLRDPRTAGMPIIAAVFGMAGPAAVYLAVTGLAGVEAWHGWAIPTATDIAFAVAILQIFGRGLPSGARTFLLTLAVADDLGGIIVIALFYGSQPNLLLLIPVALGAALFSFLCRKRWVKWWLLIPIGVVVWYFMHASGIHATIAGVVLGMVVPSDKREGEVHNLVEHLSMKVSPISAAFAVPIFAFFAAGVNIVDTPGGVIKMLTNPVALAVMLALPLGKLLGISGSVFVMEKFTPLHLEKGVKLGDVIPISFVAGIGFTVALLISHLAFQGNDVLTQAGSIGVVMGTLLSIILGALALKARTSYRKSHDSMQ</sequence>
<feature type="transmembrane region" description="Helical" evidence="11">
    <location>
        <begin position="432"/>
        <end position="449"/>
    </location>
</feature>
<evidence type="ECO:0000256" key="8">
    <source>
        <dbReference type="ARBA" id="ARBA00023065"/>
    </source>
</evidence>
<comment type="function">
    <text evidence="11">Na(+)/H(+) antiporter that extrudes sodium in exchange for external protons.</text>
</comment>
<keyword evidence="6 11" id="KW-1133">Transmembrane helix</keyword>
<feature type="transmembrane region" description="Helical" evidence="11">
    <location>
        <begin position="65"/>
        <end position="82"/>
    </location>
</feature>
<feature type="transmembrane region" description="Helical" evidence="11">
    <location>
        <begin position="322"/>
        <end position="344"/>
    </location>
</feature>
<keyword evidence="5 11" id="KW-0812">Transmembrane</keyword>
<evidence type="ECO:0000256" key="10">
    <source>
        <dbReference type="ARBA" id="ARBA00023201"/>
    </source>
</evidence>
<evidence type="ECO:0000256" key="11">
    <source>
        <dbReference type="HAMAP-Rule" id="MF_01844"/>
    </source>
</evidence>
<proteinExistence type="inferred from homology"/>
<dbReference type="GO" id="GO:0015385">
    <property type="term" value="F:sodium:proton antiporter activity"/>
    <property type="evidence" value="ECO:0007669"/>
    <property type="project" value="UniProtKB-UniRule"/>
</dbReference>
<evidence type="ECO:0000256" key="9">
    <source>
        <dbReference type="ARBA" id="ARBA00023136"/>
    </source>
</evidence>
<keyword evidence="9 11" id="KW-0472">Membrane</keyword>
<evidence type="ECO:0000256" key="5">
    <source>
        <dbReference type="ARBA" id="ARBA00022692"/>
    </source>
</evidence>
<dbReference type="InterPro" id="IPR023171">
    <property type="entry name" value="Na/H_antiporter_dom_sf"/>
</dbReference>
<dbReference type="AlphaFoldDB" id="A0A7K0K033"/>
<feature type="transmembrane region" description="Helical" evidence="11">
    <location>
        <begin position="399"/>
        <end position="420"/>
    </location>
</feature>
<feature type="transmembrane region" description="Helical" evidence="11">
    <location>
        <begin position="356"/>
        <end position="379"/>
    </location>
</feature>
<feature type="transmembrane region" description="Helical" evidence="11">
    <location>
        <begin position="221"/>
        <end position="240"/>
    </location>
</feature>
<dbReference type="NCBIfam" id="TIGR00773">
    <property type="entry name" value="NhaA"/>
    <property type="match status" value="1"/>
</dbReference>
<feature type="transmembrane region" description="Helical" evidence="11">
    <location>
        <begin position="191"/>
        <end position="209"/>
    </location>
</feature>
<evidence type="ECO:0000256" key="12">
    <source>
        <dbReference type="SAM" id="MobiDB-lite"/>
    </source>
</evidence>
<keyword evidence="14" id="KW-1185">Reference proteome</keyword>
<gene>
    <name evidence="11 13" type="primary">nhaA</name>
    <name evidence="13" type="ORF">FYJ63_01110</name>
</gene>
<keyword evidence="2 11" id="KW-0813">Transport</keyword>
<dbReference type="EMBL" id="VUMY01000002">
    <property type="protein sequence ID" value="MST48867.1"/>
    <property type="molecule type" value="Genomic_DNA"/>
</dbReference>
<organism evidence="13 14">
    <name type="scientific">Mobiluncus porci</name>
    <dbReference type="NCBI Taxonomy" id="2652278"/>
    <lineage>
        <taxon>Bacteria</taxon>
        <taxon>Bacillati</taxon>
        <taxon>Actinomycetota</taxon>
        <taxon>Actinomycetes</taxon>
        <taxon>Actinomycetales</taxon>
        <taxon>Actinomycetaceae</taxon>
        <taxon>Mobiluncus</taxon>
    </lineage>
</organism>
<comment type="caution">
    <text evidence="13">The sequence shown here is derived from an EMBL/GenBank/DDBJ whole genome shotgun (WGS) entry which is preliminary data.</text>
</comment>
<dbReference type="PANTHER" id="PTHR30341:SF0">
    <property type="entry name" value="NA(+)_H(+) ANTIPORTER NHAA"/>
    <property type="match status" value="1"/>
</dbReference>
<dbReference type="GO" id="GO:0006885">
    <property type="term" value="P:regulation of pH"/>
    <property type="evidence" value="ECO:0007669"/>
    <property type="project" value="UniProtKB-UniRule"/>
</dbReference>
<feature type="transmembrane region" description="Helical" evidence="11">
    <location>
        <begin position="246"/>
        <end position="263"/>
    </location>
</feature>
<keyword evidence="7 11" id="KW-0915">Sodium</keyword>
<dbReference type="HAMAP" id="MF_01844">
    <property type="entry name" value="NhaA"/>
    <property type="match status" value="1"/>
</dbReference>
<dbReference type="Gene3D" id="1.20.1530.10">
    <property type="entry name" value="Na+/H+ antiporter like domain"/>
    <property type="match status" value="1"/>
</dbReference>
<comment type="similarity">
    <text evidence="11">Belongs to the NhaA Na(+)/H(+) (TC 2.A.33) antiporter family.</text>
</comment>
<keyword evidence="4 11" id="KW-1003">Cell membrane</keyword>
<evidence type="ECO:0000256" key="3">
    <source>
        <dbReference type="ARBA" id="ARBA00022449"/>
    </source>
</evidence>
<dbReference type="PANTHER" id="PTHR30341">
    <property type="entry name" value="SODIUM ION/PROTON ANTIPORTER NHAA-RELATED"/>
    <property type="match status" value="1"/>
</dbReference>
<comment type="subcellular location">
    <subcellularLocation>
        <location evidence="1">Cell inner membrane</location>
        <topology evidence="1">Multi-pass membrane protein</topology>
    </subcellularLocation>
    <subcellularLocation>
        <location evidence="11">Cell membrane</location>
        <topology evidence="11">Multi-pass membrane protein</topology>
    </subcellularLocation>
</comment>
<evidence type="ECO:0000256" key="1">
    <source>
        <dbReference type="ARBA" id="ARBA00004429"/>
    </source>
</evidence>
<keyword evidence="8 11" id="KW-0406">Ion transport</keyword>
<comment type="catalytic activity">
    <reaction evidence="11">
        <text>Na(+)(in) + 2 H(+)(out) = Na(+)(out) + 2 H(+)(in)</text>
        <dbReference type="Rhea" id="RHEA:29251"/>
        <dbReference type="ChEBI" id="CHEBI:15378"/>
        <dbReference type="ChEBI" id="CHEBI:29101"/>
    </reaction>
</comment>
<feature type="region of interest" description="Disordered" evidence="12">
    <location>
        <begin position="1"/>
        <end position="42"/>
    </location>
</feature>
<reference evidence="13 14" key="1">
    <citation type="submission" date="2019-08" db="EMBL/GenBank/DDBJ databases">
        <title>In-depth cultivation of the pig gut microbiome towards novel bacterial diversity and tailored functional studies.</title>
        <authorList>
            <person name="Wylensek D."/>
            <person name="Hitch T.C.A."/>
            <person name="Clavel T."/>
        </authorList>
    </citation>
    <scope>NUCLEOTIDE SEQUENCE [LARGE SCALE GENOMIC DNA]</scope>
    <source>
        <strain evidence="13 14">RF-GAM-744-WT-7</strain>
    </source>
</reference>
<feature type="transmembrane region" description="Helical" evidence="11">
    <location>
        <begin position="162"/>
        <end position="185"/>
    </location>
</feature>
<dbReference type="Proteomes" id="UP000442535">
    <property type="component" value="Unassembled WGS sequence"/>
</dbReference>
<dbReference type="InterPro" id="IPR004670">
    <property type="entry name" value="NhaA"/>
</dbReference>
<dbReference type="GO" id="GO:0005886">
    <property type="term" value="C:plasma membrane"/>
    <property type="evidence" value="ECO:0007669"/>
    <property type="project" value="UniProtKB-SubCell"/>
</dbReference>
<evidence type="ECO:0000313" key="14">
    <source>
        <dbReference type="Proteomes" id="UP000442535"/>
    </source>
</evidence>
<name>A0A7K0K033_9ACTO</name>
<evidence type="ECO:0000313" key="13">
    <source>
        <dbReference type="EMBL" id="MST48867.1"/>
    </source>
</evidence>